<keyword evidence="3" id="KW-1185">Reference proteome</keyword>
<reference evidence="2 3" key="2">
    <citation type="journal article" date="2016" name="ISME J.">
        <title>Characterization of the first cultured representative of Verrucomicrobia subdivision 5 indicates the proposal of a novel phylum.</title>
        <authorList>
            <person name="Spring S."/>
            <person name="Bunk B."/>
            <person name="Sproer C."/>
            <person name="Schumann P."/>
            <person name="Rohde M."/>
            <person name="Tindall B.J."/>
            <person name="Klenk H.P."/>
        </authorList>
    </citation>
    <scope>NUCLEOTIDE SEQUENCE [LARGE SCALE GENOMIC DNA]</scope>
    <source>
        <strain evidence="2 3">L21-Fru-AB</strain>
    </source>
</reference>
<keyword evidence="1" id="KW-1133">Transmembrane helix</keyword>
<dbReference type="KEGG" id="vbl:L21SP4_01401"/>
<feature type="transmembrane region" description="Helical" evidence="1">
    <location>
        <begin position="104"/>
        <end position="125"/>
    </location>
</feature>
<gene>
    <name evidence="2" type="ORF">L21SP4_01401</name>
</gene>
<proteinExistence type="predicted"/>
<accession>A0A0G3EEA2</accession>
<dbReference type="AlphaFoldDB" id="A0A0G3EEA2"/>
<evidence type="ECO:0000313" key="3">
    <source>
        <dbReference type="Proteomes" id="UP000035268"/>
    </source>
</evidence>
<protein>
    <submittedName>
        <fullName evidence="2">Uncharacterized protein</fullName>
    </submittedName>
</protein>
<dbReference type="OrthoDB" id="2111593at2"/>
<keyword evidence="1" id="KW-0472">Membrane</keyword>
<reference evidence="3" key="1">
    <citation type="submission" date="2015-02" db="EMBL/GenBank/DDBJ databases">
        <title>Description and complete genome sequence of the first cultured representative of the subdivision 5 of the Verrucomicrobia phylum.</title>
        <authorList>
            <person name="Spring S."/>
            <person name="Bunk B."/>
            <person name="Sproer C."/>
            <person name="Klenk H.-P."/>
        </authorList>
    </citation>
    <scope>NUCLEOTIDE SEQUENCE [LARGE SCALE GENOMIC DNA]</scope>
    <source>
        <strain evidence="3">L21-Fru-AB</strain>
    </source>
</reference>
<dbReference type="EMBL" id="CP010904">
    <property type="protein sequence ID" value="AKJ64648.1"/>
    <property type="molecule type" value="Genomic_DNA"/>
</dbReference>
<keyword evidence="1" id="KW-0812">Transmembrane</keyword>
<evidence type="ECO:0000256" key="1">
    <source>
        <dbReference type="SAM" id="Phobius"/>
    </source>
</evidence>
<dbReference type="Proteomes" id="UP000035268">
    <property type="component" value="Chromosome"/>
</dbReference>
<feature type="transmembrane region" description="Helical" evidence="1">
    <location>
        <begin position="6"/>
        <end position="25"/>
    </location>
</feature>
<sequence>MPFIPLLGITFLISFAVCFVVVRMFRTPIESILHRIIADTISRAWAKYLRFAIYVTGISSGVNLRKIEQYVTAPQYKDAKIVELTSSRWVLEIYRTIIQTLQGIAWMLLVFFVFALIAFVIVRVFELARRQRAGDGNGE</sequence>
<evidence type="ECO:0000313" key="2">
    <source>
        <dbReference type="EMBL" id="AKJ64648.1"/>
    </source>
</evidence>
<dbReference type="RefSeq" id="WP_052881956.1">
    <property type="nucleotide sequence ID" value="NZ_CP010904.1"/>
</dbReference>
<dbReference type="PATRIC" id="fig|1609981.3.peg.1455"/>
<name>A0A0G3EEA2_9BACT</name>
<organism evidence="2 3">
    <name type="scientific">Kiritimatiella glycovorans</name>
    <dbReference type="NCBI Taxonomy" id="1307763"/>
    <lineage>
        <taxon>Bacteria</taxon>
        <taxon>Pseudomonadati</taxon>
        <taxon>Kiritimatiellota</taxon>
        <taxon>Kiritimatiellia</taxon>
        <taxon>Kiritimatiellales</taxon>
        <taxon>Kiritimatiellaceae</taxon>
        <taxon>Kiritimatiella</taxon>
    </lineage>
</organism>